<evidence type="ECO:0000313" key="1">
    <source>
        <dbReference type="EMBL" id="CAD8173985.1"/>
    </source>
</evidence>
<proteinExistence type="predicted"/>
<accession>A0A8S1VBS7</accession>
<dbReference type="AlphaFoldDB" id="A0A8S1VBS7"/>
<protein>
    <submittedName>
        <fullName evidence="1">Uncharacterized protein</fullName>
    </submittedName>
</protein>
<reference evidence="1" key="1">
    <citation type="submission" date="2021-01" db="EMBL/GenBank/DDBJ databases">
        <authorList>
            <consortium name="Genoscope - CEA"/>
            <person name="William W."/>
        </authorList>
    </citation>
    <scope>NUCLEOTIDE SEQUENCE</scope>
</reference>
<organism evidence="1 2">
    <name type="scientific">Paramecium octaurelia</name>
    <dbReference type="NCBI Taxonomy" id="43137"/>
    <lineage>
        <taxon>Eukaryota</taxon>
        <taxon>Sar</taxon>
        <taxon>Alveolata</taxon>
        <taxon>Ciliophora</taxon>
        <taxon>Intramacronucleata</taxon>
        <taxon>Oligohymenophorea</taxon>
        <taxon>Peniculida</taxon>
        <taxon>Parameciidae</taxon>
        <taxon>Paramecium</taxon>
    </lineage>
</organism>
<evidence type="ECO:0000313" key="2">
    <source>
        <dbReference type="Proteomes" id="UP000683925"/>
    </source>
</evidence>
<keyword evidence="2" id="KW-1185">Reference proteome</keyword>
<sequence length="179" mass="21084">MSSANLVQKSLLQFQTPHKQAHRQICIQQWKNNKTKETTRNLFTNFIAAIEQTWKVIEILEKNKTTEIQSLFGKVRLGQKQIQHTKDIQELQENSGMKLREDQDEQDEQEIIEEQPALEITREGSKAIVAVGGVITNEHVKCLAKYAKIHIVIYNANKKKYFNFWFDNYDKIVYLYRKN</sequence>
<gene>
    <name evidence="1" type="ORF">POCTA_138.1.T0630048</name>
</gene>
<dbReference type="Proteomes" id="UP000683925">
    <property type="component" value="Unassembled WGS sequence"/>
</dbReference>
<comment type="caution">
    <text evidence="1">The sequence shown here is derived from an EMBL/GenBank/DDBJ whole genome shotgun (WGS) entry which is preliminary data.</text>
</comment>
<name>A0A8S1VBS7_PAROT</name>
<dbReference type="EMBL" id="CAJJDP010000062">
    <property type="protein sequence ID" value="CAD8173985.1"/>
    <property type="molecule type" value="Genomic_DNA"/>
</dbReference>